<proteinExistence type="predicted"/>
<sequence>MVTLNLLLITLTQQNFQVPIEVDGRRFQWREISDLTEDEHQIMMTAITRIKSKIDDWIASFGDHGAVNCGTGYSQYNQIHTKVRKRWSAEKLEEREEQMDPERLLLISRAARFIVMPLYCLPTSADAAENDNSMGERTWSKVLLNRLIRETAGRANYAEGFLTQMEIQHSRPTHMQDLLLRQKKLFMMLWCIKCAWDAQFA</sequence>
<dbReference type="Proteomes" id="UP000241769">
    <property type="component" value="Unassembled WGS sequence"/>
</dbReference>
<keyword evidence="1" id="KW-0732">Signal</keyword>
<dbReference type="InParanoid" id="A0A2P6MQD5"/>
<protein>
    <submittedName>
        <fullName evidence="2">Uncharacterized protein</fullName>
    </submittedName>
</protein>
<dbReference type="EMBL" id="MDYQ01000528">
    <property type="protein sequence ID" value="PRP73900.1"/>
    <property type="molecule type" value="Genomic_DNA"/>
</dbReference>
<name>A0A2P6MQD5_9EUKA</name>
<organism evidence="2 3">
    <name type="scientific">Planoprotostelium fungivorum</name>
    <dbReference type="NCBI Taxonomy" id="1890364"/>
    <lineage>
        <taxon>Eukaryota</taxon>
        <taxon>Amoebozoa</taxon>
        <taxon>Evosea</taxon>
        <taxon>Variosea</taxon>
        <taxon>Cavosteliida</taxon>
        <taxon>Cavosteliaceae</taxon>
        <taxon>Planoprotostelium</taxon>
    </lineage>
</organism>
<gene>
    <name evidence="2" type="ORF">PROFUN_16512</name>
</gene>
<comment type="caution">
    <text evidence="2">The sequence shown here is derived from an EMBL/GenBank/DDBJ whole genome shotgun (WGS) entry which is preliminary data.</text>
</comment>
<evidence type="ECO:0000313" key="2">
    <source>
        <dbReference type="EMBL" id="PRP73900.1"/>
    </source>
</evidence>
<dbReference type="AlphaFoldDB" id="A0A2P6MQD5"/>
<evidence type="ECO:0000256" key="1">
    <source>
        <dbReference type="SAM" id="SignalP"/>
    </source>
</evidence>
<accession>A0A2P6MQD5</accession>
<feature type="signal peptide" evidence="1">
    <location>
        <begin position="1"/>
        <end position="17"/>
    </location>
</feature>
<feature type="chain" id="PRO_5015125961" evidence="1">
    <location>
        <begin position="18"/>
        <end position="201"/>
    </location>
</feature>
<dbReference type="FunCoup" id="A0A2P6MQD5">
    <property type="interactions" value="20"/>
</dbReference>
<keyword evidence="3" id="KW-1185">Reference proteome</keyword>
<reference evidence="2 3" key="1">
    <citation type="journal article" date="2018" name="Genome Biol. Evol.">
        <title>Multiple Roots of Fruiting Body Formation in Amoebozoa.</title>
        <authorList>
            <person name="Hillmann F."/>
            <person name="Forbes G."/>
            <person name="Novohradska S."/>
            <person name="Ferling I."/>
            <person name="Riege K."/>
            <person name="Groth M."/>
            <person name="Westermann M."/>
            <person name="Marz M."/>
            <person name="Spaller T."/>
            <person name="Winckler T."/>
            <person name="Schaap P."/>
            <person name="Glockner G."/>
        </authorList>
    </citation>
    <scope>NUCLEOTIDE SEQUENCE [LARGE SCALE GENOMIC DNA]</scope>
    <source>
        <strain evidence="2 3">Jena</strain>
    </source>
</reference>
<evidence type="ECO:0000313" key="3">
    <source>
        <dbReference type="Proteomes" id="UP000241769"/>
    </source>
</evidence>